<accession>A0A512RQT7</accession>
<feature type="domain" description="RagB/SusD" evidence="6">
    <location>
        <begin position="328"/>
        <end position="467"/>
    </location>
</feature>
<dbReference type="Gene3D" id="1.25.40.390">
    <property type="match status" value="1"/>
</dbReference>
<comment type="subcellular location">
    <subcellularLocation>
        <location evidence="1">Cell outer membrane</location>
    </subcellularLocation>
</comment>
<dbReference type="Proteomes" id="UP000321436">
    <property type="component" value="Unassembled WGS sequence"/>
</dbReference>
<evidence type="ECO:0000256" key="1">
    <source>
        <dbReference type="ARBA" id="ARBA00004442"/>
    </source>
</evidence>
<evidence type="ECO:0000313" key="8">
    <source>
        <dbReference type="EMBL" id="GEP98057.1"/>
    </source>
</evidence>
<evidence type="ECO:0000256" key="4">
    <source>
        <dbReference type="ARBA" id="ARBA00023136"/>
    </source>
</evidence>
<evidence type="ECO:0000256" key="3">
    <source>
        <dbReference type="ARBA" id="ARBA00022729"/>
    </source>
</evidence>
<comment type="similarity">
    <text evidence="2">Belongs to the SusD family.</text>
</comment>
<keyword evidence="9" id="KW-1185">Reference proteome</keyword>
<dbReference type="SUPFAM" id="SSF48452">
    <property type="entry name" value="TPR-like"/>
    <property type="match status" value="1"/>
</dbReference>
<reference evidence="8 9" key="1">
    <citation type="submission" date="2019-07" db="EMBL/GenBank/DDBJ databases">
        <title>Whole genome shotgun sequence of Chitinophaga cymbidii NBRC 109752.</title>
        <authorList>
            <person name="Hosoyama A."/>
            <person name="Uohara A."/>
            <person name="Ohji S."/>
            <person name="Ichikawa N."/>
        </authorList>
    </citation>
    <scope>NUCLEOTIDE SEQUENCE [LARGE SCALE GENOMIC DNA]</scope>
    <source>
        <strain evidence="8 9">NBRC 109752</strain>
    </source>
</reference>
<sequence length="468" mass="51950">MLVIAGAALLLSGCGKSFLELKNPQAIDFDHISDLESLTTASTGVYSLFKQSNYYNRTFILVPELMTDNGFISIKNSGRYLNEDRFTVTNGDSYITGAWRLMSQVVTNANLALAASRAIEFPAADQEDANQIIGELYACRALACFDMLRFYAQPYNFTADASHPGIPIYTEPANQIIYPARETVAKSYDQIIADLKQAESLLGDIKKNGHFTLAAAQALLAKVYLYKEDWVNAELYATKAIDNGNYTLLSNGSYVSGWASKFTAESLLEIGNTPNSNSGSDGIGYFTEQNGYGDFLATEDLYNIYAATDVRRNLIVPGVRAGGEPQAYFIKKYPNGVSSRDDNPKVLRKSEVYLIRAEARAEQALTNDSHRAGALEDLNRIAQRADPLAADVDLSGEALIDRILLERRKELAFEGNRLFDLNRKGKDVTNIQSDAQTTFEYPHNRFIMPVPYDEMNANPNMDQNPGWR</sequence>
<dbReference type="Gene3D" id="2.20.20.130">
    <property type="match status" value="1"/>
</dbReference>
<keyword evidence="3" id="KW-0732">Signal</keyword>
<evidence type="ECO:0000259" key="7">
    <source>
        <dbReference type="Pfam" id="PF14322"/>
    </source>
</evidence>
<dbReference type="Pfam" id="PF07980">
    <property type="entry name" value="SusD_RagB"/>
    <property type="match status" value="1"/>
</dbReference>
<dbReference type="InterPro" id="IPR011990">
    <property type="entry name" value="TPR-like_helical_dom_sf"/>
</dbReference>
<evidence type="ECO:0000256" key="5">
    <source>
        <dbReference type="ARBA" id="ARBA00023237"/>
    </source>
</evidence>
<dbReference type="InterPro" id="IPR012944">
    <property type="entry name" value="SusD_RagB_dom"/>
</dbReference>
<dbReference type="AlphaFoldDB" id="A0A512RQT7"/>
<comment type="caution">
    <text evidence="8">The sequence shown here is derived from an EMBL/GenBank/DDBJ whole genome shotgun (WGS) entry which is preliminary data.</text>
</comment>
<name>A0A512RQT7_9BACT</name>
<gene>
    <name evidence="8" type="ORF">CCY01nite_43170</name>
</gene>
<dbReference type="EMBL" id="BKAU01000005">
    <property type="protein sequence ID" value="GEP98057.1"/>
    <property type="molecule type" value="Genomic_DNA"/>
</dbReference>
<keyword evidence="4" id="KW-0472">Membrane</keyword>
<keyword evidence="5" id="KW-0998">Cell outer membrane</keyword>
<evidence type="ECO:0000256" key="2">
    <source>
        <dbReference type="ARBA" id="ARBA00006275"/>
    </source>
</evidence>
<organism evidence="8 9">
    <name type="scientific">Chitinophaga cymbidii</name>
    <dbReference type="NCBI Taxonomy" id="1096750"/>
    <lineage>
        <taxon>Bacteria</taxon>
        <taxon>Pseudomonadati</taxon>
        <taxon>Bacteroidota</taxon>
        <taxon>Chitinophagia</taxon>
        <taxon>Chitinophagales</taxon>
        <taxon>Chitinophagaceae</taxon>
        <taxon>Chitinophaga</taxon>
    </lineage>
</organism>
<dbReference type="CDD" id="cd08977">
    <property type="entry name" value="SusD"/>
    <property type="match status" value="1"/>
</dbReference>
<dbReference type="Pfam" id="PF14322">
    <property type="entry name" value="SusD-like_3"/>
    <property type="match status" value="1"/>
</dbReference>
<evidence type="ECO:0000259" key="6">
    <source>
        <dbReference type="Pfam" id="PF07980"/>
    </source>
</evidence>
<evidence type="ECO:0000313" key="9">
    <source>
        <dbReference type="Proteomes" id="UP000321436"/>
    </source>
</evidence>
<dbReference type="Gene3D" id="1.25.40.900">
    <property type="match status" value="1"/>
</dbReference>
<dbReference type="InterPro" id="IPR033985">
    <property type="entry name" value="SusD-like_N"/>
</dbReference>
<proteinExistence type="inferred from homology"/>
<dbReference type="GO" id="GO:0009279">
    <property type="term" value="C:cell outer membrane"/>
    <property type="evidence" value="ECO:0007669"/>
    <property type="project" value="UniProtKB-SubCell"/>
</dbReference>
<protein>
    <submittedName>
        <fullName evidence="8">Membrane protein</fullName>
    </submittedName>
</protein>
<feature type="domain" description="SusD-like N-terminal" evidence="7">
    <location>
        <begin position="18"/>
        <end position="225"/>
    </location>
</feature>